<sequence>MPTFFLNNITGLQGSATARYLLDQPTPPTIVALCRDPTSPKAQAFQKQGVTLIKGDWDNAAAIEEGVKGSDAVFMNFMPDFNDWSANLRSANTTLAHCKTHAVPHVVLSSGVYVDNLAALGVQQDSMLGKILTTKADLEKAVKESGLNYTILRPANFMANYIDPFAQRQVLGLAETGVWKTALREDDKLPLISTQTIGRVAARALQEPVSLGQKTLTYADETLTLKEMFAVLSSKAGRELRMESLSEEEVEATKASNPFVAGQQAMRNMAQLVNVDKARKRMAEWGMEPVSFEEYLDSEAEGVKATYGRQ</sequence>
<dbReference type="RefSeq" id="XP_046122477.1">
    <property type="nucleotide sequence ID" value="XM_046261870.1"/>
</dbReference>
<dbReference type="PANTHER" id="PTHR42748:SF30">
    <property type="entry name" value="NMRA-LIKE DOMAIN-CONTAINING PROTEIN"/>
    <property type="match status" value="1"/>
</dbReference>
<dbReference type="Pfam" id="PF05368">
    <property type="entry name" value="NmrA"/>
    <property type="match status" value="1"/>
</dbReference>
<accession>A0A9P8CT79</accession>
<keyword evidence="2" id="KW-0521">NADP</keyword>
<dbReference type="GO" id="GO:0016491">
    <property type="term" value="F:oxidoreductase activity"/>
    <property type="evidence" value="ECO:0007669"/>
    <property type="project" value="UniProtKB-KW"/>
</dbReference>
<dbReference type="GeneID" id="70292773"/>
<dbReference type="Gene3D" id="3.40.50.720">
    <property type="entry name" value="NAD(P)-binding Rossmann-like Domain"/>
    <property type="match status" value="1"/>
</dbReference>
<dbReference type="Proteomes" id="UP000887229">
    <property type="component" value="Unassembled WGS sequence"/>
</dbReference>
<dbReference type="AlphaFoldDB" id="A0A9P8CT79"/>
<feature type="domain" description="NmrA-like" evidence="4">
    <location>
        <begin position="9"/>
        <end position="295"/>
    </location>
</feature>
<evidence type="ECO:0000313" key="5">
    <source>
        <dbReference type="EMBL" id="KAG9258553.1"/>
    </source>
</evidence>
<dbReference type="GO" id="GO:0005634">
    <property type="term" value="C:nucleus"/>
    <property type="evidence" value="ECO:0007669"/>
    <property type="project" value="TreeGrafter"/>
</dbReference>
<dbReference type="InterPro" id="IPR036291">
    <property type="entry name" value="NAD(P)-bd_dom_sf"/>
</dbReference>
<evidence type="ECO:0000313" key="6">
    <source>
        <dbReference type="Proteomes" id="UP000887229"/>
    </source>
</evidence>
<protein>
    <recommendedName>
        <fullName evidence="4">NmrA-like domain-containing protein</fullName>
    </recommendedName>
</protein>
<comment type="caution">
    <text evidence="5">The sequence shown here is derived from an EMBL/GenBank/DDBJ whole genome shotgun (WGS) entry which is preliminary data.</text>
</comment>
<evidence type="ECO:0000259" key="4">
    <source>
        <dbReference type="Pfam" id="PF05368"/>
    </source>
</evidence>
<organism evidence="5 6">
    <name type="scientific">Emericellopsis atlantica</name>
    <dbReference type="NCBI Taxonomy" id="2614577"/>
    <lineage>
        <taxon>Eukaryota</taxon>
        <taxon>Fungi</taxon>
        <taxon>Dikarya</taxon>
        <taxon>Ascomycota</taxon>
        <taxon>Pezizomycotina</taxon>
        <taxon>Sordariomycetes</taxon>
        <taxon>Hypocreomycetidae</taxon>
        <taxon>Hypocreales</taxon>
        <taxon>Bionectriaceae</taxon>
        <taxon>Emericellopsis</taxon>
    </lineage>
</organism>
<evidence type="ECO:0000256" key="3">
    <source>
        <dbReference type="ARBA" id="ARBA00023002"/>
    </source>
</evidence>
<gene>
    <name evidence="5" type="ORF">F5Z01DRAFT_632629</name>
</gene>
<dbReference type="PANTHER" id="PTHR42748">
    <property type="entry name" value="NITROGEN METABOLITE REPRESSION PROTEIN NMRA FAMILY MEMBER"/>
    <property type="match status" value="1"/>
</dbReference>
<dbReference type="OrthoDB" id="419598at2759"/>
<dbReference type="SUPFAM" id="SSF51735">
    <property type="entry name" value="NAD(P)-binding Rossmann-fold domains"/>
    <property type="match status" value="1"/>
</dbReference>
<reference evidence="5" key="1">
    <citation type="journal article" date="2021" name="IMA Fungus">
        <title>Genomic characterization of three marine fungi, including Emericellopsis atlantica sp. nov. with signatures of a generalist lifestyle and marine biomass degradation.</title>
        <authorList>
            <person name="Hagestad O.C."/>
            <person name="Hou L."/>
            <person name="Andersen J.H."/>
            <person name="Hansen E.H."/>
            <person name="Altermark B."/>
            <person name="Li C."/>
            <person name="Kuhnert E."/>
            <person name="Cox R.J."/>
            <person name="Crous P.W."/>
            <person name="Spatafora J.W."/>
            <person name="Lail K."/>
            <person name="Amirebrahimi M."/>
            <person name="Lipzen A."/>
            <person name="Pangilinan J."/>
            <person name="Andreopoulos W."/>
            <person name="Hayes R.D."/>
            <person name="Ng V."/>
            <person name="Grigoriev I.V."/>
            <person name="Jackson S.A."/>
            <person name="Sutton T.D.S."/>
            <person name="Dobson A.D.W."/>
            <person name="Rama T."/>
        </authorList>
    </citation>
    <scope>NUCLEOTIDE SEQUENCE</scope>
    <source>
        <strain evidence="5">TS7</strain>
    </source>
</reference>
<proteinExistence type="inferred from homology"/>
<evidence type="ECO:0000256" key="2">
    <source>
        <dbReference type="ARBA" id="ARBA00022857"/>
    </source>
</evidence>
<dbReference type="EMBL" id="MU251243">
    <property type="protein sequence ID" value="KAG9258553.1"/>
    <property type="molecule type" value="Genomic_DNA"/>
</dbReference>
<dbReference type="InterPro" id="IPR008030">
    <property type="entry name" value="NmrA-like"/>
</dbReference>
<comment type="similarity">
    <text evidence="1">Belongs to the NmrA-type oxidoreductase family.</text>
</comment>
<keyword evidence="3" id="KW-0560">Oxidoreductase</keyword>
<evidence type="ECO:0000256" key="1">
    <source>
        <dbReference type="ARBA" id="ARBA00006328"/>
    </source>
</evidence>
<name>A0A9P8CT79_9HYPO</name>
<dbReference type="InterPro" id="IPR051164">
    <property type="entry name" value="NmrA-like_oxidored"/>
</dbReference>
<keyword evidence="6" id="KW-1185">Reference proteome</keyword>